<name>A0A2U1P5W5_ARTAN</name>
<organism evidence="1 2">
    <name type="scientific">Artemisia annua</name>
    <name type="common">Sweet wormwood</name>
    <dbReference type="NCBI Taxonomy" id="35608"/>
    <lineage>
        <taxon>Eukaryota</taxon>
        <taxon>Viridiplantae</taxon>
        <taxon>Streptophyta</taxon>
        <taxon>Embryophyta</taxon>
        <taxon>Tracheophyta</taxon>
        <taxon>Spermatophyta</taxon>
        <taxon>Magnoliopsida</taxon>
        <taxon>eudicotyledons</taxon>
        <taxon>Gunneridae</taxon>
        <taxon>Pentapetalae</taxon>
        <taxon>asterids</taxon>
        <taxon>campanulids</taxon>
        <taxon>Asterales</taxon>
        <taxon>Asteraceae</taxon>
        <taxon>Asteroideae</taxon>
        <taxon>Anthemideae</taxon>
        <taxon>Artemisiinae</taxon>
        <taxon>Artemisia</taxon>
    </lineage>
</organism>
<dbReference type="STRING" id="35608.A0A2U1P5W5"/>
<dbReference type="AlphaFoldDB" id="A0A2U1P5W5"/>
<proteinExistence type="predicted"/>
<dbReference type="PANTHER" id="PTHR32278">
    <property type="entry name" value="F-BOX DOMAIN-CONTAINING PROTEIN"/>
    <property type="match status" value="1"/>
</dbReference>
<dbReference type="InterPro" id="IPR025886">
    <property type="entry name" value="PP2-like"/>
</dbReference>
<accession>A0A2U1P5W5</accession>
<dbReference type="Proteomes" id="UP000245207">
    <property type="component" value="Unassembled WGS sequence"/>
</dbReference>
<dbReference type="PANTHER" id="PTHR32278:SF135">
    <property type="entry name" value="F-BOX PROTEIN PP2-B12"/>
    <property type="match status" value="1"/>
</dbReference>
<gene>
    <name evidence="1" type="ORF">CTI12_AA190220</name>
</gene>
<protein>
    <submittedName>
        <fullName evidence="1">Phloem protein 2-like protein</fullName>
    </submittedName>
</protein>
<dbReference type="Pfam" id="PF14299">
    <property type="entry name" value="PP2"/>
    <property type="match status" value="1"/>
</dbReference>
<reference evidence="1 2" key="1">
    <citation type="journal article" date="2018" name="Mol. Plant">
        <title>The genome of Artemisia annua provides insight into the evolution of Asteraceae family and artemisinin biosynthesis.</title>
        <authorList>
            <person name="Shen Q."/>
            <person name="Zhang L."/>
            <person name="Liao Z."/>
            <person name="Wang S."/>
            <person name="Yan T."/>
            <person name="Shi P."/>
            <person name="Liu M."/>
            <person name="Fu X."/>
            <person name="Pan Q."/>
            <person name="Wang Y."/>
            <person name="Lv Z."/>
            <person name="Lu X."/>
            <person name="Zhang F."/>
            <person name="Jiang W."/>
            <person name="Ma Y."/>
            <person name="Chen M."/>
            <person name="Hao X."/>
            <person name="Li L."/>
            <person name="Tang Y."/>
            <person name="Lv G."/>
            <person name="Zhou Y."/>
            <person name="Sun X."/>
            <person name="Brodelius P.E."/>
            <person name="Rose J.K.C."/>
            <person name="Tang K."/>
        </authorList>
    </citation>
    <scope>NUCLEOTIDE SEQUENCE [LARGE SCALE GENOMIC DNA]</scope>
    <source>
        <strain evidence="2">cv. Huhao1</strain>
        <tissue evidence="1">Leaf</tissue>
    </source>
</reference>
<sequence length="279" mass="32024">MVADSLSRCCVGVTKRRIGIQGIGVSISDEDVDWEKNVPSDYQGIINRSSMTLKQTTKKELYFLLCIGILIDDGRKWFSLCKSTGGKCHMLPATEILCSNERAHRFSFSGSRFKEVIQLQQGTYAFKCKLESDMFSPRNLYACYLVFKFLDSRKSLDDRLFFRVSYNLDIEPVGYKIAHLSLPEPINIPLIKPKNYNISDESSNIPKTKFPRMPKTCTDDSMHSWMQQRDDGWMEVILCKPLHKLEDHKLLDVFLRSAGSTLDGLIVQGIEFRPMQRDV</sequence>
<evidence type="ECO:0000313" key="1">
    <source>
        <dbReference type="EMBL" id="PWA81080.1"/>
    </source>
</evidence>
<evidence type="ECO:0000313" key="2">
    <source>
        <dbReference type="Proteomes" id="UP000245207"/>
    </source>
</evidence>
<dbReference type="EMBL" id="PKPP01001636">
    <property type="protein sequence ID" value="PWA81080.1"/>
    <property type="molecule type" value="Genomic_DNA"/>
</dbReference>
<keyword evidence="2" id="KW-1185">Reference proteome</keyword>
<comment type="caution">
    <text evidence="1">The sequence shown here is derived from an EMBL/GenBank/DDBJ whole genome shotgun (WGS) entry which is preliminary data.</text>
</comment>